<accession>S1RTP8</accession>
<dbReference type="Gramene" id="EOY20328">
    <property type="protein sequence ID" value="EOY20328"/>
    <property type="gene ID" value="TCM_045873"/>
</dbReference>
<dbReference type="HOGENOM" id="CLU_3054252_0_0_1"/>
<dbReference type="AlphaFoldDB" id="S1RTP8"/>
<reference evidence="3 4" key="1">
    <citation type="journal article" date="2013" name="Genome Biol.">
        <title>The genome sequence of the most widely cultivated cacao type and its use to identify candidate genes regulating pod color.</title>
        <authorList>
            <person name="Motamayor J.C."/>
            <person name="Mockaitis K."/>
            <person name="Schmutz J."/>
            <person name="Haiminen N."/>
            <person name="Iii D.L."/>
            <person name="Cornejo O."/>
            <person name="Findley S.D."/>
            <person name="Zheng P."/>
            <person name="Utro F."/>
            <person name="Royaert S."/>
            <person name="Saski C."/>
            <person name="Jenkins J."/>
            <person name="Podicheti R."/>
            <person name="Zhao M."/>
            <person name="Scheffler B.E."/>
            <person name="Stack J.C."/>
            <person name="Feltus F.A."/>
            <person name="Mustiga G.M."/>
            <person name="Amores F."/>
            <person name="Phillips W."/>
            <person name="Marelli J.P."/>
            <person name="May G.D."/>
            <person name="Shapiro H."/>
            <person name="Ma J."/>
            <person name="Bustamante C.D."/>
            <person name="Schnell R.J."/>
            <person name="Main D."/>
            <person name="Gilbert D."/>
            <person name="Parida L."/>
            <person name="Kuhn D.N."/>
        </authorList>
    </citation>
    <scope>NUCLEOTIDE SEQUENCE [LARGE SCALE GENOMIC DNA]</scope>
    <source>
        <strain evidence="4">cv. Matina 1-6</strain>
    </source>
</reference>
<sequence length="54" mass="6381">MCHAFINLLFFFLKGTKSAHLPPHGRPNQQEERENKNKTLERENQRKSVNFQGN</sequence>
<feature type="chain" id="PRO_5004507693" evidence="2">
    <location>
        <begin position="19"/>
        <end position="54"/>
    </location>
</feature>
<name>S1RTP8_THECC</name>
<feature type="compositionally biased region" description="Basic and acidic residues" evidence="1">
    <location>
        <begin position="29"/>
        <end position="46"/>
    </location>
</feature>
<evidence type="ECO:0000256" key="1">
    <source>
        <dbReference type="SAM" id="MobiDB-lite"/>
    </source>
</evidence>
<evidence type="ECO:0000256" key="2">
    <source>
        <dbReference type="SAM" id="SignalP"/>
    </source>
</evidence>
<feature type="signal peptide" evidence="2">
    <location>
        <begin position="1"/>
        <end position="18"/>
    </location>
</feature>
<dbReference type="InParanoid" id="S1RTP8"/>
<gene>
    <name evidence="3" type="ORF">TCM_045873</name>
</gene>
<proteinExistence type="predicted"/>
<evidence type="ECO:0000313" key="4">
    <source>
        <dbReference type="Proteomes" id="UP000026915"/>
    </source>
</evidence>
<evidence type="ECO:0000313" key="3">
    <source>
        <dbReference type="EMBL" id="EOY20328.1"/>
    </source>
</evidence>
<organism evidence="3 4">
    <name type="scientific">Theobroma cacao</name>
    <name type="common">Cacao</name>
    <name type="synonym">Cocoa</name>
    <dbReference type="NCBI Taxonomy" id="3641"/>
    <lineage>
        <taxon>Eukaryota</taxon>
        <taxon>Viridiplantae</taxon>
        <taxon>Streptophyta</taxon>
        <taxon>Embryophyta</taxon>
        <taxon>Tracheophyta</taxon>
        <taxon>Spermatophyta</taxon>
        <taxon>Magnoliopsida</taxon>
        <taxon>eudicotyledons</taxon>
        <taxon>Gunneridae</taxon>
        <taxon>Pentapetalae</taxon>
        <taxon>rosids</taxon>
        <taxon>malvids</taxon>
        <taxon>Malvales</taxon>
        <taxon>Malvaceae</taxon>
        <taxon>Byttnerioideae</taxon>
        <taxon>Theobroma</taxon>
    </lineage>
</organism>
<keyword evidence="4" id="KW-1185">Reference proteome</keyword>
<dbReference type="EMBL" id="KE133033">
    <property type="protein sequence ID" value="EOY20328.1"/>
    <property type="molecule type" value="Genomic_DNA"/>
</dbReference>
<protein>
    <submittedName>
        <fullName evidence="3">Uncharacterized protein</fullName>
    </submittedName>
</protein>
<feature type="region of interest" description="Disordered" evidence="1">
    <location>
        <begin position="17"/>
        <end position="54"/>
    </location>
</feature>
<keyword evidence="2" id="KW-0732">Signal</keyword>
<dbReference type="Proteomes" id="UP000026915">
    <property type="component" value="Unassembled WGS sequence"/>
</dbReference>